<evidence type="ECO:0000259" key="6">
    <source>
        <dbReference type="PROSITE" id="PS51320"/>
    </source>
</evidence>
<keyword evidence="4" id="KW-0539">Nucleus</keyword>
<feature type="domain" description="Tify" evidence="6">
    <location>
        <begin position="65"/>
        <end position="99"/>
    </location>
</feature>
<comment type="function">
    <text evidence="4">Repressor of jasmonate responses.</text>
</comment>
<dbReference type="PANTHER" id="PTHR33077:SF152">
    <property type="entry name" value="PROTEIN TIFY"/>
    <property type="match status" value="1"/>
</dbReference>
<dbReference type="PROSITE" id="PS51320">
    <property type="entry name" value="TIFY"/>
    <property type="match status" value="1"/>
</dbReference>
<proteinExistence type="inferred from homology"/>
<dbReference type="InterPro" id="IPR018467">
    <property type="entry name" value="CCT_CS"/>
</dbReference>
<evidence type="ECO:0000256" key="2">
    <source>
        <dbReference type="ARBA" id="ARBA00022819"/>
    </source>
</evidence>
<dbReference type="SMART" id="SM00979">
    <property type="entry name" value="TIFY"/>
    <property type="match status" value="1"/>
</dbReference>
<dbReference type="Proteomes" id="UP000504607">
    <property type="component" value="Unplaced"/>
</dbReference>
<dbReference type="InParanoid" id="A0A6I9QET8"/>
<sequence length="237" mass="25744">MERKNSFRGIQGAISKINPELLRSVITSGTAARGGPEARSPPGAATAFRHATTPLPVLTSACRSGSKGTAPLTIFYNGTVAVFDLPQDKAESILKLAEKGNVGGVLEAADPTASGHEEDLLTKLNGELLPIARKKSLERFFAKRKERYAWLCSPLLPTSFLVLLIRFGSSPLLTNKYLRPSIVLFICRPCFSMRHVGDDSLLSRRRSQTLTMSQPYKMAEREANVALVKETGTITAA</sequence>
<evidence type="ECO:0000313" key="8">
    <source>
        <dbReference type="RefSeq" id="XP_010908230.1"/>
    </source>
</evidence>
<dbReference type="GO" id="GO:0005634">
    <property type="term" value="C:nucleus"/>
    <property type="evidence" value="ECO:0007669"/>
    <property type="project" value="UniProtKB-SubCell"/>
</dbReference>
<dbReference type="GO" id="GO:0031347">
    <property type="term" value="P:regulation of defense response"/>
    <property type="evidence" value="ECO:0007669"/>
    <property type="project" value="UniProtKB-UniRule"/>
</dbReference>
<comment type="subcellular location">
    <subcellularLocation>
        <location evidence="4">Nucleus</location>
    </subcellularLocation>
</comment>
<protein>
    <recommendedName>
        <fullName evidence="4">Protein TIFY</fullName>
    </recommendedName>
    <alternativeName>
        <fullName evidence="4">Jasmonate ZIM domain-containing protein</fullName>
    </alternativeName>
</protein>
<dbReference type="RefSeq" id="XP_010908230.1">
    <property type="nucleotide sequence ID" value="XM_010909928.3"/>
</dbReference>
<dbReference type="GO" id="GO:0009611">
    <property type="term" value="P:response to wounding"/>
    <property type="evidence" value="ECO:0007669"/>
    <property type="project" value="UniProtKB-UniRule"/>
</dbReference>
<keyword evidence="5" id="KW-1133">Transmembrane helix</keyword>
<keyword evidence="5" id="KW-0472">Membrane</keyword>
<accession>A0A6I9QET8</accession>
<comment type="domain">
    <text evidence="4">The jas domain is required for interaction with COI1.</text>
</comment>
<dbReference type="Pfam" id="PF06200">
    <property type="entry name" value="tify"/>
    <property type="match status" value="1"/>
</dbReference>
<evidence type="ECO:0000313" key="7">
    <source>
        <dbReference type="Proteomes" id="UP000504607"/>
    </source>
</evidence>
<evidence type="ECO:0000256" key="1">
    <source>
        <dbReference type="ARBA" id="ARBA00008614"/>
    </source>
</evidence>
<keyword evidence="3" id="KW-0832">Ubl conjugation</keyword>
<evidence type="ECO:0000256" key="3">
    <source>
        <dbReference type="ARBA" id="ARBA00022843"/>
    </source>
</evidence>
<name>A0A6I9QET8_ELAGV</name>
<feature type="transmembrane region" description="Helical" evidence="5">
    <location>
        <begin position="148"/>
        <end position="165"/>
    </location>
</feature>
<dbReference type="Pfam" id="PF09425">
    <property type="entry name" value="Jas_motif"/>
    <property type="match status" value="1"/>
</dbReference>
<dbReference type="AlphaFoldDB" id="A0A6I9QET8"/>
<evidence type="ECO:0000256" key="5">
    <source>
        <dbReference type="SAM" id="Phobius"/>
    </source>
</evidence>
<dbReference type="InterPro" id="IPR010399">
    <property type="entry name" value="Tify_dom"/>
</dbReference>
<dbReference type="InterPro" id="IPR040390">
    <property type="entry name" value="TIFY/JAZ"/>
</dbReference>
<organism evidence="7 8">
    <name type="scientific">Elaeis guineensis var. tenera</name>
    <name type="common">Oil palm</name>
    <dbReference type="NCBI Taxonomy" id="51953"/>
    <lineage>
        <taxon>Eukaryota</taxon>
        <taxon>Viridiplantae</taxon>
        <taxon>Streptophyta</taxon>
        <taxon>Embryophyta</taxon>
        <taxon>Tracheophyta</taxon>
        <taxon>Spermatophyta</taxon>
        <taxon>Magnoliopsida</taxon>
        <taxon>Liliopsida</taxon>
        <taxon>Arecaceae</taxon>
        <taxon>Arecoideae</taxon>
        <taxon>Cocoseae</taxon>
        <taxon>Elaeidinae</taxon>
        <taxon>Elaeis</taxon>
    </lineage>
</organism>
<dbReference type="GO" id="GO:2000022">
    <property type="term" value="P:regulation of jasmonic acid mediated signaling pathway"/>
    <property type="evidence" value="ECO:0007669"/>
    <property type="project" value="UniProtKB-UniRule"/>
</dbReference>
<reference evidence="8" key="1">
    <citation type="submission" date="2025-08" db="UniProtKB">
        <authorList>
            <consortium name="RefSeq"/>
        </authorList>
    </citation>
    <scope>IDENTIFICATION</scope>
</reference>
<comment type="similarity">
    <text evidence="1 4">Belongs to the TIFY/JAZ family.</text>
</comment>
<dbReference type="OrthoDB" id="1914366at2759"/>
<keyword evidence="2 4" id="KW-1184">Jasmonic acid signaling pathway</keyword>
<evidence type="ECO:0000256" key="4">
    <source>
        <dbReference type="RuleBase" id="RU369065"/>
    </source>
</evidence>
<dbReference type="PANTHER" id="PTHR33077">
    <property type="entry name" value="PROTEIN TIFY 4A-RELATED-RELATED"/>
    <property type="match status" value="1"/>
</dbReference>
<keyword evidence="7" id="KW-1185">Reference proteome</keyword>
<keyword evidence="5" id="KW-0812">Transmembrane</keyword>
<gene>
    <name evidence="8" type="primary">LOC105034688</name>
</gene>